<dbReference type="AlphaFoldDB" id="A0A336MKJ4"/>
<organism evidence="2">
    <name type="scientific">Culicoides sonorensis</name>
    <name type="common">Biting midge</name>
    <dbReference type="NCBI Taxonomy" id="179676"/>
    <lineage>
        <taxon>Eukaryota</taxon>
        <taxon>Metazoa</taxon>
        <taxon>Ecdysozoa</taxon>
        <taxon>Arthropoda</taxon>
        <taxon>Hexapoda</taxon>
        <taxon>Insecta</taxon>
        <taxon>Pterygota</taxon>
        <taxon>Neoptera</taxon>
        <taxon>Endopterygota</taxon>
        <taxon>Diptera</taxon>
        <taxon>Nematocera</taxon>
        <taxon>Chironomoidea</taxon>
        <taxon>Ceratopogonidae</taxon>
        <taxon>Ceratopogoninae</taxon>
        <taxon>Culicoides</taxon>
        <taxon>Monoculicoides</taxon>
    </lineage>
</organism>
<name>A0A336MKJ4_CULSO</name>
<dbReference type="InterPro" id="IPR005312">
    <property type="entry name" value="DUF1759"/>
</dbReference>
<dbReference type="VEuPathDB" id="VectorBase:CSON000604"/>
<evidence type="ECO:0000256" key="1">
    <source>
        <dbReference type="SAM" id="MobiDB-lite"/>
    </source>
</evidence>
<protein>
    <submittedName>
        <fullName evidence="2">CSON000604 protein</fullName>
    </submittedName>
</protein>
<dbReference type="OMA" id="KEQIFIC"/>
<gene>
    <name evidence="2" type="primary">CSON000604</name>
</gene>
<accession>A0A336MKJ4</accession>
<evidence type="ECO:0000313" key="2">
    <source>
        <dbReference type="EMBL" id="SSX28897.1"/>
    </source>
</evidence>
<feature type="region of interest" description="Disordered" evidence="1">
    <location>
        <begin position="186"/>
        <end position="206"/>
    </location>
</feature>
<reference evidence="2" key="1">
    <citation type="submission" date="2018-07" db="EMBL/GenBank/DDBJ databases">
        <authorList>
            <person name="Quirk P.G."/>
            <person name="Krulwich T.A."/>
        </authorList>
    </citation>
    <scope>NUCLEOTIDE SEQUENCE</scope>
</reference>
<dbReference type="PANTHER" id="PTHR47331">
    <property type="entry name" value="PHD-TYPE DOMAIN-CONTAINING PROTEIN"/>
    <property type="match status" value="1"/>
</dbReference>
<sequence length="428" mass="49378">MSNSVPNVDLPKFSGDYLEYPFFMETFKALVDNVNSRALSDVQKFGRLKSCLTGQALSTVENLPLVAGNYPVALQMLDNRFLKKRLIFNAYIKKLWDFPRASSSDSLRKLSDTYISITKGLELIAEPAEIASGVLIQLLLTKCDQRTIEDWERSTSSTDSLPSEQEFSKFLTNNCNQLESIEFATKSAQKPQPAHQSSTTHRRSNISSTHIKNEAIYICPHCKSNHILPKCPQFLNESPKTRYRMAKEVDYCYHPGQNIDIQDWKIPANFHLADPDFNKCQPVDIILNAHLVDAYTMSRTVPLGPHLPRLRDTKFGWVVVGDFSYSNRLNARSHSNVAVESSNQRNEALSEPLRQFWEVEAVKPVKFYSAEERQLKRQFQETTQRLPDDQFMKYHQQLSRYLYFKDTTQKMKFENVLCNNIWYKSGMI</sequence>
<proteinExistence type="predicted"/>
<dbReference type="EMBL" id="UFQT01001096">
    <property type="protein sequence ID" value="SSX28897.1"/>
    <property type="molecule type" value="Genomic_DNA"/>
</dbReference>
<dbReference type="Pfam" id="PF03564">
    <property type="entry name" value="DUF1759"/>
    <property type="match status" value="1"/>
</dbReference>